<dbReference type="GO" id="GO:0016746">
    <property type="term" value="F:acyltransferase activity"/>
    <property type="evidence" value="ECO:0007669"/>
    <property type="project" value="UniProtKB-KW"/>
</dbReference>
<dbReference type="Pfam" id="PF01757">
    <property type="entry name" value="Acyl_transf_3"/>
    <property type="match status" value="1"/>
</dbReference>
<proteinExistence type="predicted"/>
<dbReference type="InterPro" id="IPR002656">
    <property type="entry name" value="Acyl_transf_3_dom"/>
</dbReference>
<accession>A0ABT8R3V5</accession>
<feature type="domain" description="Acyltransferase 3" evidence="2">
    <location>
        <begin position="24"/>
        <end position="351"/>
    </location>
</feature>
<gene>
    <name evidence="3" type="ORF">Q0590_06825</name>
</gene>
<feature type="transmembrane region" description="Helical" evidence="1">
    <location>
        <begin position="333"/>
        <end position="355"/>
    </location>
</feature>
<keyword evidence="1" id="KW-1133">Transmembrane helix</keyword>
<keyword evidence="3" id="KW-0012">Acyltransferase</keyword>
<feature type="transmembrane region" description="Helical" evidence="1">
    <location>
        <begin position="149"/>
        <end position="169"/>
    </location>
</feature>
<evidence type="ECO:0000313" key="4">
    <source>
        <dbReference type="Proteomes" id="UP001168528"/>
    </source>
</evidence>
<organism evidence="3 4">
    <name type="scientific">Rhodocytophaga aerolata</name>
    <dbReference type="NCBI Taxonomy" id="455078"/>
    <lineage>
        <taxon>Bacteria</taxon>
        <taxon>Pseudomonadati</taxon>
        <taxon>Bacteroidota</taxon>
        <taxon>Cytophagia</taxon>
        <taxon>Cytophagales</taxon>
        <taxon>Rhodocytophagaceae</taxon>
        <taxon>Rhodocytophaga</taxon>
    </lineage>
</organism>
<dbReference type="EC" id="2.3.-.-" evidence="3"/>
<keyword evidence="4" id="KW-1185">Reference proteome</keyword>
<dbReference type="PANTHER" id="PTHR23028">
    <property type="entry name" value="ACETYLTRANSFERASE"/>
    <property type="match status" value="1"/>
</dbReference>
<evidence type="ECO:0000256" key="1">
    <source>
        <dbReference type="SAM" id="Phobius"/>
    </source>
</evidence>
<dbReference type="PANTHER" id="PTHR23028:SF131">
    <property type="entry name" value="BLR2367 PROTEIN"/>
    <property type="match status" value="1"/>
</dbReference>
<feature type="transmembrane region" description="Helical" evidence="1">
    <location>
        <begin position="176"/>
        <end position="196"/>
    </location>
</feature>
<feature type="transmembrane region" description="Helical" evidence="1">
    <location>
        <begin position="239"/>
        <end position="260"/>
    </location>
</feature>
<comment type="caution">
    <text evidence="3">The sequence shown here is derived from an EMBL/GenBank/DDBJ whole genome shotgun (WGS) entry which is preliminary data.</text>
</comment>
<feature type="transmembrane region" description="Helical" evidence="1">
    <location>
        <begin position="28"/>
        <end position="48"/>
    </location>
</feature>
<feature type="transmembrane region" description="Helical" evidence="1">
    <location>
        <begin position="307"/>
        <end position="327"/>
    </location>
</feature>
<evidence type="ECO:0000313" key="3">
    <source>
        <dbReference type="EMBL" id="MDO1445958.1"/>
    </source>
</evidence>
<keyword evidence="3" id="KW-0808">Transferase</keyword>
<sequence length="378" mass="42453">MKSMLEMHTPTSVLSKNHYTSQLIGIQYLRGIAAALVVLNHVTAMARLPKYLNMDILSGWFVAGAVGVELFFVISGFIICYVSLDKKNLTPRISSSDFFLRRFVRIVPFMWICIIGYAVMKLVIRGSFPIDSFVNAMVLFPVGSLQPNVIWTLRHEFLFYSVFCLFAIYHHKQWKGLWLWFLSPFLWYTVNIDGLMEPSFLKTLCRFLFSRVNLLFGIGLVVAILVMKGHYKFTLKTPHSFAISLLSVVPLFFVAQFTGIGESLKFPQVISSGIVSAGVVLIGISLQASKPLTKIQQLGLLLGDASYSIYLTHTAIISAMFILWSKIQASPNPILVLLIGFVISCSGGIAIHFLVEKPLIKFVQSRVEVLQTKKRKLA</sequence>
<dbReference type="InterPro" id="IPR050879">
    <property type="entry name" value="Acyltransferase_3"/>
</dbReference>
<dbReference type="Proteomes" id="UP001168528">
    <property type="component" value="Unassembled WGS sequence"/>
</dbReference>
<reference evidence="3" key="1">
    <citation type="submission" date="2023-07" db="EMBL/GenBank/DDBJ databases">
        <title>The genome sequence of Rhodocytophaga aerolata KACC 12507.</title>
        <authorList>
            <person name="Zhang X."/>
        </authorList>
    </citation>
    <scope>NUCLEOTIDE SEQUENCE</scope>
    <source>
        <strain evidence="3">KACC 12507</strain>
    </source>
</reference>
<name>A0ABT8R3V5_9BACT</name>
<feature type="transmembrane region" description="Helical" evidence="1">
    <location>
        <begin position="103"/>
        <end position="124"/>
    </location>
</feature>
<keyword evidence="1" id="KW-0472">Membrane</keyword>
<evidence type="ECO:0000259" key="2">
    <source>
        <dbReference type="Pfam" id="PF01757"/>
    </source>
</evidence>
<feature type="transmembrane region" description="Helical" evidence="1">
    <location>
        <begin position="208"/>
        <end position="227"/>
    </location>
</feature>
<dbReference type="RefSeq" id="WP_302036754.1">
    <property type="nucleotide sequence ID" value="NZ_JAUKPO010000002.1"/>
</dbReference>
<keyword evidence="1" id="KW-0812">Transmembrane</keyword>
<dbReference type="EMBL" id="JAUKPO010000002">
    <property type="protein sequence ID" value="MDO1445958.1"/>
    <property type="molecule type" value="Genomic_DNA"/>
</dbReference>
<protein>
    <submittedName>
        <fullName evidence="3">Acyltransferase</fullName>
        <ecNumber evidence="3">2.3.-.-</ecNumber>
    </submittedName>
</protein>
<feature type="transmembrane region" description="Helical" evidence="1">
    <location>
        <begin position="266"/>
        <end position="286"/>
    </location>
</feature>
<feature type="transmembrane region" description="Helical" evidence="1">
    <location>
        <begin position="60"/>
        <end position="82"/>
    </location>
</feature>